<reference evidence="1 2" key="1">
    <citation type="journal article" date="2024" name="G3 (Bethesda)">
        <title>Genome assembly of Hibiscus sabdariffa L. provides insights into metabolisms of medicinal natural products.</title>
        <authorList>
            <person name="Kim T."/>
        </authorList>
    </citation>
    <scope>NUCLEOTIDE SEQUENCE [LARGE SCALE GENOMIC DNA]</scope>
    <source>
        <strain evidence="1">TK-2024</strain>
        <tissue evidence="1">Old leaves</tissue>
    </source>
</reference>
<dbReference type="Proteomes" id="UP001472677">
    <property type="component" value="Unassembled WGS sequence"/>
</dbReference>
<accession>A0ABR2CNU5</accession>
<sequence>MFFQEQLIDPDLLGSLFQVNDEAPAAEDNPSNDQARCRRRRVPGFLVQLQPSVRVTPAAEASHEPGYRKLLQ</sequence>
<keyword evidence="2" id="KW-1185">Reference proteome</keyword>
<dbReference type="EMBL" id="JBBPBM010000048">
    <property type="protein sequence ID" value="KAK8521318.1"/>
    <property type="molecule type" value="Genomic_DNA"/>
</dbReference>
<gene>
    <name evidence="1" type="ORF">V6N12_005227</name>
</gene>
<comment type="caution">
    <text evidence="1">The sequence shown here is derived from an EMBL/GenBank/DDBJ whole genome shotgun (WGS) entry which is preliminary data.</text>
</comment>
<organism evidence="1 2">
    <name type="scientific">Hibiscus sabdariffa</name>
    <name type="common">roselle</name>
    <dbReference type="NCBI Taxonomy" id="183260"/>
    <lineage>
        <taxon>Eukaryota</taxon>
        <taxon>Viridiplantae</taxon>
        <taxon>Streptophyta</taxon>
        <taxon>Embryophyta</taxon>
        <taxon>Tracheophyta</taxon>
        <taxon>Spermatophyta</taxon>
        <taxon>Magnoliopsida</taxon>
        <taxon>eudicotyledons</taxon>
        <taxon>Gunneridae</taxon>
        <taxon>Pentapetalae</taxon>
        <taxon>rosids</taxon>
        <taxon>malvids</taxon>
        <taxon>Malvales</taxon>
        <taxon>Malvaceae</taxon>
        <taxon>Malvoideae</taxon>
        <taxon>Hibiscus</taxon>
    </lineage>
</organism>
<protein>
    <submittedName>
        <fullName evidence="1">Uncharacterized protein</fullName>
    </submittedName>
</protein>
<evidence type="ECO:0000313" key="2">
    <source>
        <dbReference type="Proteomes" id="UP001472677"/>
    </source>
</evidence>
<name>A0ABR2CNU5_9ROSI</name>
<proteinExistence type="predicted"/>
<evidence type="ECO:0000313" key="1">
    <source>
        <dbReference type="EMBL" id="KAK8521318.1"/>
    </source>
</evidence>